<evidence type="ECO:0000256" key="1">
    <source>
        <dbReference type="SAM" id="MobiDB-lite"/>
    </source>
</evidence>
<dbReference type="AlphaFoldDB" id="A0A1X7HBZ0"/>
<evidence type="ECO:0000313" key="3">
    <source>
        <dbReference type="Proteomes" id="UP000192911"/>
    </source>
</evidence>
<sequence>MTSLNVSFVPDAPGTIMLEERDNPVLVLFVFAVLRNRIFESGGITIKSKNGMYWPGKQANRQTGKQADGQTGERCRTTSCTRAR</sequence>
<feature type="region of interest" description="Disordered" evidence="1">
    <location>
        <begin position="55"/>
        <end position="84"/>
    </location>
</feature>
<dbReference type="Proteomes" id="UP000192911">
    <property type="component" value="Unassembled WGS sequence"/>
</dbReference>
<dbReference type="EMBL" id="FXAH01000029">
    <property type="protein sequence ID" value="SMF83100.1"/>
    <property type="molecule type" value="Genomic_DNA"/>
</dbReference>
<protein>
    <submittedName>
        <fullName evidence="2">Uncharacterized protein</fullName>
    </submittedName>
</protein>
<reference evidence="3" key="1">
    <citation type="submission" date="2017-04" db="EMBL/GenBank/DDBJ databases">
        <authorList>
            <person name="Varghese N."/>
            <person name="Submissions S."/>
        </authorList>
    </citation>
    <scope>NUCLEOTIDE SEQUENCE [LARGE SCALE GENOMIC DNA]</scope>
    <source>
        <strain evidence="3">Ballard 720</strain>
    </source>
</reference>
<name>A0A1X7HBZ0_TRICW</name>
<evidence type="ECO:0000313" key="2">
    <source>
        <dbReference type="EMBL" id="SMF83100.1"/>
    </source>
</evidence>
<gene>
    <name evidence="2" type="ORF">SAMN06295900_12913</name>
</gene>
<proteinExistence type="predicted"/>
<organism evidence="2 3">
    <name type="scientific">Trinickia caryophylli</name>
    <name type="common">Paraburkholderia caryophylli</name>
    <dbReference type="NCBI Taxonomy" id="28094"/>
    <lineage>
        <taxon>Bacteria</taxon>
        <taxon>Pseudomonadati</taxon>
        <taxon>Pseudomonadota</taxon>
        <taxon>Betaproteobacteria</taxon>
        <taxon>Burkholderiales</taxon>
        <taxon>Burkholderiaceae</taxon>
        <taxon>Trinickia</taxon>
    </lineage>
</organism>
<accession>A0A1X7HBZ0</accession>
<dbReference type="STRING" id="28094.SAMN06295900_12913"/>
<keyword evidence="3" id="KW-1185">Reference proteome</keyword>
<feature type="compositionally biased region" description="Polar residues" evidence="1">
    <location>
        <begin position="59"/>
        <end position="69"/>
    </location>
</feature>